<dbReference type="GO" id="GO:0006412">
    <property type="term" value="P:translation"/>
    <property type="evidence" value="ECO:0007669"/>
    <property type="project" value="UniProtKB-UniRule"/>
</dbReference>
<dbReference type="AlphaFoldDB" id="A0A9D9ELF4"/>
<accession>A0A9D9ELF4</accession>
<organism evidence="4 5">
    <name type="scientific">Candidatus Avitreponema avistercoris</name>
    <dbReference type="NCBI Taxonomy" id="2840705"/>
    <lineage>
        <taxon>Bacteria</taxon>
        <taxon>Pseudomonadati</taxon>
        <taxon>Spirochaetota</taxon>
        <taxon>Spirochaetia</taxon>
        <taxon>Spirochaetales</taxon>
        <taxon>Candidatus Avitreponema</taxon>
    </lineage>
</organism>
<feature type="binding site" evidence="2">
    <location>
        <position position="132"/>
    </location>
    <ligand>
        <name>Fe cation</name>
        <dbReference type="ChEBI" id="CHEBI:24875"/>
    </ligand>
</feature>
<evidence type="ECO:0000313" key="5">
    <source>
        <dbReference type="Proteomes" id="UP000823616"/>
    </source>
</evidence>
<dbReference type="PRINTS" id="PR01576">
    <property type="entry name" value="PDEFORMYLASE"/>
</dbReference>
<keyword evidence="2" id="KW-0408">Iron</keyword>
<dbReference type="Gene3D" id="3.90.45.10">
    <property type="entry name" value="Peptide deformylase"/>
    <property type="match status" value="1"/>
</dbReference>
<reference evidence="4" key="1">
    <citation type="submission" date="2020-10" db="EMBL/GenBank/DDBJ databases">
        <authorList>
            <person name="Gilroy R."/>
        </authorList>
    </citation>
    <scope>NUCLEOTIDE SEQUENCE</scope>
    <source>
        <strain evidence="4">B3-4054</strain>
    </source>
</reference>
<comment type="catalytic activity">
    <reaction evidence="2">
        <text>N-terminal N-formyl-L-methionyl-[peptide] + H2O = N-terminal L-methionyl-[peptide] + formate</text>
        <dbReference type="Rhea" id="RHEA:24420"/>
        <dbReference type="Rhea" id="RHEA-COMP:10639"/>
        <dbReference type="Rhea" id="RHEA-COMP:10640"/>
        <dbReference type="ChEBI" id="CHEBI:15377"/>
        <dbReference type="ChEBI" id="CHEBI:15740"/>
        <dbReference type="ChEBI" id="CHEBI:49298"/>
        <dbReference type="ChEBI" id="CHEBI:64731"/>
        <dbReference type="EC" id="3.5.1.88"/>
    </reaction>
</comment>
<sequence>MQIVKLGAGSLREKSVPVEAVTDEIRKLAAEMLELMYKADGVGLAAPQVGKNIRMFVADDGSGPGVFINPQITGTSPELADLEEGCLSVPGVYEKVTRPACVRIQAQDENGRRRVVQAEGFLARILQHEYDHLDGVLFIDHIDPEKKARIERRFRKKSEKQAAKGNQAAQKNRNESRSEKGN</sequence>
<evidence type="ECO:0000256" key="2">
    <source>
        <dbReference type="HAMAP-Rule" id="MF_00163"/>
    </source>
</evidence>
<keyword evidence="2" id="KW-0648">Protein biosynthesis</keyword>
<dbReference type="EC" id="3.5.1.88" evidence="2"/>
<keyword evidence="2" id="KW-0479">Metal-binding</keyword>
<dbReference type="PANTHER" id="PTHR10458">
    <property type="entry name" value="PEPTIDE DEFORMYLASE"/>
    <property type="match status" value="1"/>
</dbReference>
<comment type="caution">
    <text evidence="4">The sequence shown here is derived from an EMBL/GenBank/DDBJ whole genome shotgun (WGS) entry which is preliminary data.</text>
</comment>
<dbReference type="GO" id="GO:0046872">
    <property type="term" value="F:metal ion binding"/>
    <property type="evidence" value="ECO:0007669"/>
    <property type="project" value="UniProtKB-KW"/>
</dbReference>
<dbReference type="CDD" id="cd00487">
    <property type="entry name" value="Pep_deformylase"/>
    <property type="match status" value="1"/>
</dbReference>
<proteinExistence type="inferred from homology"/>
<evidence type="ECO:0000313" key="4">
    <source>
        <dbReference type="EMBL" id="MBO8449997.1"/>
    </source>
</evidence>
<dbReference type="HAMAP" id="MF_00163">
    <property type="entry name" value="Pep_deformylase"/>
    <property type="match status" value="1"/>
</dbReference>
<dbReference type="EMBL" id="JADIMS010000043">
    <property type="protein sequence ID" value="MBO8449997.1"/>
    <property type="molecule type" value="Genomic_DNA"/>
</dbReference>
<dbReference type="Proteomes" id="UP000823616">
    <property type="component" value="Unassembled WGS sequence"/>
</dbReference>
<name>A0A9D9ELF4_9SPIR</name>
<comment type="similarity">
    <text evidence="1 2">Belongs to the polypeptide deformylase family.</text>
</comment>
<dbReference type="PIRSF" id="PIRSF004749">
    <property type="entry name" value="Pep_def"/>
    <property type="match status" value="1"/>
</dbReference>
<reference evidence="4" key="2">
    <citation type="journal article" date="2021" name="PeerJ">
        <title>Extensive microbial diversity within the chicken gut microbiome revealed by metagenomics and culture.</title>
        <authorList>
            <person name="Gilroy R."/>
            <person name="Ravi A."/>
            <person name="Getino M."/>
            <person name="Pursley I."/>
            <person name="Horton D.L."/>
            <person name="Alikhan N.F."/>
            <person name="Baker D."/>
            <person name="Gharbi K."/>
            <person name="Hall N."/>
            <person name="Watson M."/>
            <person name="Adriaenssens E.M."/>
            <person name="Foster-Nyarko E."/>
            <person name="Jarju S."/>
            <person name="Secka A."/>
            <person name="Antonio M."/>
            <person name="Oren A."/>
            <person name="Chaudhuri R.R."/>
            <person name="La Ragione R."/>
            <person name="Hildebrand F."/>
            <person name="Pallen M.J."/>
        </authorList>
    </citation>
    <scope>NUCLEOTIDE SEQUENCE</scope>
    <source>
        <strain evidence="4">B3-4054</strain>
    </source>
</reference>
<keyword evidence="2 4" id="KW-0378">Hydrolase</keyword>
<comment type="cofactor">
    <cofactor evidence="2">
        <name>Fe(2+)</name>
        <dbReference type="ChEBI" id="CHEBI:29033"/>
    </cofactor>
    <text evidence="2">Binds 1 Fe(2+) ion.</text>
</comment>
<dbReference type="NCBIfam" id="NF001159">
    <property type="entry name" value="PRK00150.1-3"/>
    <property type="match status" value="1"/>
</dbReference>
<gene>
    <name evidence="2 4" type="primary">def</name>
    <name evidence="4" type="ORF">IAA96_02720</name>
</gene>
<dbReference type="NCBIfam" id="TIGR00079">
    <property type="entry name" value="pept_deformyl"/>
    <property type="match status" value="1"/>
</dbReference>
<comment type="function">
    <text evidence="2">Removes the formyl group from the N-terminal Met of newly synthesized proteins. Requires at least a dipeptide for an efficient rate of reaction. N-terminal L-methionine is a prerequisite for activity but the enzyme has broad specificity at other positions.</text>
</comment>
<feature type="region of interest" description="Disordered" evidence="3">
    <location>
        <begin position="154"/>
        <end position="182"/>
    </location>
</feature>
<dbReference type="Pfam" id="PF01327">
    <property type="entry name" value="Pep_deformylase"/>
    <property type="match status" value="1"/>
</dbReference>
<dbReference type="GO" id="GO:0042586">
    <property type="term" value="F:peptide deformylase activity"/>
    <property type="evidence" value="ECO:0007669"/>
    <property type="project" value="UniProtKB-UniRule"/>
</dbReference>
<evidence type="ECO:0000256" key="3">
    <source>
        <dbReference type="SAM" id="MobiDB-lite"/>
    </source>
</evidence>
<feature type="binding site" evidence="2">
    <location>
        <position position="86"/>
    </location>
    <ligand>
        <name>Fe cation</name>
        <dbReference type="ChEBI" id="CHEBI:24875"/>
    </ligand>
</feature>
<feature type="compositionally biased region" description="Basic and acidic residues" evidence="3">
    <location>
        <begin position="172"/>
        <end position="182"/>
    </location>
</feature>
<evidence type="ECO:0000256" key="1">
    <source>
        <dbReference type="ARBA" id="ARBA00010759"/>
    </source>
</evidence>
<dbReference type="InterPro" id="IPR036821">
    <property type="entry name" value="Peptide_deformylase_sf"/>
</dbReference>
<dbReference type="InterPro" id="IPR023635">
    <property type="entry name" value="Peptide_deformylase"/>
</dbReference>
<feature type="active site" evidence="2">
    <location>
        <position position="129"/>
    </location>
</feature>
<feature type="binding site" evidence="2">
    <location>
        <position position="128"/>
    </location>
    <ligand>
        <name>Fe cation</name>
        <dbReference type="ChEBI" id="CHEBI:24875"/>
    </ligand>
</feature>
<protein>
    <recommendedName>
        <fullName evidence="2">Peptide deformylase</fullName>
        <shortName evidence="2">PDF</shortName>
        <ecNumber evidence="2">3.5.1.88</ecNumber>
    </recommendedName>
    <alternativeName>
        <fullName evidence="2">Polypeptide deformylase</fullName>
    </alternativeName>
</protein>
<dbReference type="PANTHER" id="PTHR10458:SF22">
    <property type="entry name" value="PEPTIDE DEFORMYLASE"/>
    <property type="match status" value="1"/>
</dbReference>
<dbReference type="SUPFAM" id="SSF56420">
    <property type="entry name" value="Peptide deformylase"/>
    <property type="match status" value="1"/>
</dbReference>